<proteinExistence type="predicted"/>
<feature type="domain" description="4Fe-4S ferredoxin-type" evidence="6">
    <location>
        <begin position="23"/>
        <end position="46"/>
    </location>
</feature>
<name>A0ABZ2J2T7_9CHLR</name>
<sequence>MSTKSPFLEVLDLIKENGGEALSQCFQCGTCSATCPWQDYVSFLPRKMLLEARLGLTDFDSSDIWRCVTCNKCVQRCPRGVPIIDFMRSLRRAVTSLGIAEVPVALSGTLRNLTATGNPMGEAQEKRNDWADGLGIKQFDVETEYLFFPCCVTAYDPTQKNSVRMIADILLKAGINFGILDGLNCCGESVRKCGDEALFQSLVKGNMSAISTHKVTKIIVNSPHCYQAFKNDYPDFGAGFEIIHTTQLLSTLITGGRLTFTKPINGRIVYHDPCYLGRHNNVYDEPRTIIKSLPGTELVEMQGYGPDSLCCGGGGARIWLETPKNERFSDTRLQQALASGANKLVTSCPYCLSNLRDSKLNHALPEDFVILDINELVAEAL</sequence>
<evidence type="ECO:0000313" key="7">
    <source>
        <dbReference type="EMBL" id="WWX25226.1"/>
    </source>
</evidence>
<keyword evidence="2" id="KW-0479">Metal-binding</keyword>
<keyword evidence="3" id="KW-0560">Oxidoreductase</keyword>
<reference evidence="7 8" key="1">
    <citation type="submission" date="2024-03" db="EMBL/GenBank/DDBJ databases">
        <title>A Dehalogenimonas Isolated from Estuarine Sediments Dihaloeliminates Chlorinated Alkanes.</title>
        <authorList>
            <person name="Yang Y."/>
            <person name="Wang H."/>
        </authorList>
    </citation>
    <scope>NUCLEOTIDE SEQUENCE [LARGE SCALE GENOMIC DNA]</scope>
    <source>
        <strain evidence="7 8">W</strain>
    </source>
</reference>
<evidence type="ECO:0000256" key="2">
    <source>
        <dbReference type="ARBA" id="ARBA00022723"/>
    </source>
</evidence>
<dbReference type="PANTHER" id="PTHR43255">
    <property type="entry name" value="IRON-SULFUR-BINDING OXIDOREDUCTASE FADF-RELATED-RELATED"/>
    <property type="match status" value="1"/>
</dbReference>
<dbReference type="PROSITE" id="PS00198">
    <property type="entry name" value="4FE4S_FER_1"/>
    <property type="match status" value="1"/>
</dbReference>
<keyword evidence="8" id="KW-1185">Reference proteome</keyword>
<dbReference type="Pfam" id="PF13187">
    <property type="entry name" value="Fer4_9"/>
    <property type="match status" value="1"/>
</dbReference>
<dbReference type="SUPFAM" id="SSF46548">
    <property type="entry name" value="alpha-helical ferredoxin"/>
    <property type="match status" value="1"/>
</dbReference>
<keyword evidence="5" id="KW-0411">Iron-sulfur</keyword>
<evidence type="ECO:0000259" key="6">
    <source>
        <dbReference type="PROSITE" id="PS51379"/>
    </source>
</evidence>
<evidence type="ECO:0000256" key="3">
    <source>
        <dbReference type="ARBA" id="ARBA00023002"/>
    </source>
</evidence>
<protein>
    <submittedName>
        <fullName evidence="7">(Fe-S)-binding protein</fullName>
    </submittedName>
</protein>
<dbReference type="Proteomes" id="UP001375370">
    <property type="component" value="Chromosome"/>
</dbReference>
<dbReference type="InterPro" id="IPR051460">
    <property type="entry name" value="HdrC_iron-sulfur_subunit"/>
</dbReference>
<dbReference type="InterPro" id="IPR017900">
    <property type="entry name" value="4Fe4S_Fe_S_CS"/>
</dbReference>
<evidence type="ECO:0000256" key="4">
    <source>
        <dbReference type="ARBA" id="ARBA00023004"/>
    </source>
</evidence>
<evidence type="ECO:0000313" key="8">
    <source>
        <dbReference type="Proteomes" id="UP001375370"/>
    </source>
</evidence>
<evidence type="ECO:0000256" key="1">
    <source>
        <dbReference type="ARBA" id="ARBA00022485"/>
    </source>
</evidence>
<feature type="domain" description="4Fe-4S ferredoxin-type" evidence="6">
    <location>
        <begin position="55"/>
        <end position="87"/>
    </location>
</feature>
<organism evidence="7 8">
    <name type="scientific">Candidatus Dehalogenimonas loeffleri</name>
    <dbReference type="NCBI Taxonomy" id="3127115"/>
    <lineage>
        <taxon>Bacteria</taxon>
        <taxon>Bacillati</taxon>
        <taxon>Chloroflexota</taxon>
        <taxon>Dehalococcoidia</taxon>
        <taxon>Dehalococcoidales</taxon>
        <taxon>Dehalococcoidaceae</taxon>
        <taxon>Dehalogenimonas</taxon>
    </lineage>
</organism>
<keyword evidence="4" id="KW-0408">Iron</keyword>
<evidence type="ECO:0000256" key="5">
    <source>
        <dbReference type="ARBA" id="ARBA00023014"/>
    </source>
</evidence>
<dbReference type="EMBL" id="CP146612">
    <property type="protein sequence ID" value="WWX25226.1"/>
    <property type="molecule type" value="Genomic_DNA"/>
</dbReference>
<dbReference type="InterPro" id="IPR017896">
    <property type="entry name" value="4Fe4S_Fe-S-bd"/>
</dbReference>
<dbReference type="Gene3D" id="1.10.1060.10">
    <property type="entry name" value="Alpha-helical ferredoxin"/>
    <property type="match status" value="1"/>
</dbReference>
<dbReference type="Pfam" id="PF02754">
    <property type="entry name" value="CCG"/>
    <property type="match status" value="2"/>
</dbReference>
<accession>A0ABZ2J2T7</accession>
<gene>
    <name evidence="7" type="ORF">V8247_08195</name>
</gene>
<dbReference type="PANTHER" id="PTHR43255:SF1">
    <property type="entry name" value="IRON-SULFUR-BINDING OXIDOREDUCTASE FADF-RELATED"/>
    <property type="match status" value="1"/>
</dbReference>
<dbReference type="InterPro" id="IPR009051">
    <property type="entry name" value="Helical_ferredxn"/>
</dbReference>
<dbReference type="PROSITE" id="PS51379">
    <property type="entry name" value="4FE4S_FER_2"/>
    <property type="match status" value="2"/>
</dbReference>
<keyword evidence="1" id="KW-0004">4Fe-4S</keyword>
<dbReference type="InterPro" id="IPR004017">
    <property type="entry name" value="Cys_rich_dom"/>
</dbReference>
<dbReference type="RefSeq" id="WP_338737366.1">
    <property type="nucleotide sequence ID" value="NZ_CP146612.1"/>
</dbReference>